<dbReference type="Gene3D" id="1.20.1250.20">
    <property type="entry name" value="MFS general substrate transporter like domains"/>
    <property type="match status" value="2"/>
</dbReference>
<dbReference type="GO" id="GO:0016020">
    <property type="term" value="C:membrane"/>
    <property type="evidence" value="ECO:0007669"/>
    <property type="project" value="UniProtKB-SubCell"/>
</dbReference>
<dbReference type="GO" id="GO:0022857">
    <property type="term" value="F:transmembrane transporter activity"/>
    <property type="evidence" value="ECO:0007669"/>
    <property type="project" value="InterPro"/>
</dbReference>
<feature type="transmembrane region" description="Helical" evidence="2">
    <location>
        <begin position="102"/>
        <end position="120"/>
    </location>
</feature>
<keyword evidence="2" id="KW-1133">Transmembrane helix</keyword>
<dbReference type="InterPro" id="IPR011701">
    <property type="entry name" value="MFS"/>
</dbReference>
<name>A0A8S1H6D3_9PELO</name>
<evidence type="ECO:0000256" key="1">
    <source>
        <dbReference type="ARBA" id="ARBA00004141"/>
    </source>
</evidence>
<dbReference type="SUPFAM" id="SSF103473">
    <property type="entry name" value="MFS general substrate transporter"/>
    <property type="match status" value="1"/>
</dbReference>
<proteinExistence type="predicted"/>
<dbReference type="Pfam" id="PF07690">
    <property type="entry name" value="MFS_1"/>
    <property type="match status" value="1"/>
</dbReference>
<sequence>MDVVMVERQDSKVIFWHKTRVIIMILSMFCMATVSANSISVNFTIICMDDVIAEQKGNSTEPHWLENNQDVSLLFSANAIGQLLGVLPSVHLLTHLGVRKTLTAYGAASALGTIFFPAAVDFGLPAVLITRVLHGIGISTLFSAMGAISAGWSPNSEISTYLAVLSSSFQMSFIVTNPVAGLMCESSLGWRTLYYILSGMTVFFFVLFYFFYADSPSLHRNVSGKELNKINSGKAPQSKKGVPYKAMVRDKVVLGIWTTVIGGNLGFFMLMFYGPIYLNKVLKLNVTETGFANALPYVFAALVKMIAGPLSDYSTCISERLRMIMFASVSQGALALGLVVMSLTTNRYIAQTAFTFAIVLAGCNIVGVIKCAQMVARQYVHFVMAVISFLACISTFVLPFIVGYTCPNNTAEEWSRFFLVIAGIIVLTNLTFPFVATTEPAAYTLPGWTPKGKVQDTQ</sequence>
<feature type="transmembrane region" description="Helical" evidence="2">
    <location>
        <begin position="414"/>
        <end position="436"/>
    </location>
</feature>
<dbReference type="AlphaFoldDB" id="A0A8S1H6D3"/>
<organism evidence="4 5">
    <name type="scientific">Caenorhabditis auriculariae</name>
    <dbReference type="NCBI Taxonomy" id="2777116"/>
    <lineage>
        <taxon>Eukaryota</taxon>
        <taxon>Metazoa</taxon>
        <taxon>Ecdysozoa</taxon>
        <taxon>Nematoda</taxon>
        <taxon>Chromadorea</taxon>
        <taxon>Rhabditida</taxon>
        <taxon>Rhabditina</taxon>
        <taxon>Rhabditomorpha</taxon>
        <taxon>Rhabditoidea</taxon>
        <taxon>Rhabditidae</taxon>
        <taxon>Peloderinae</taxon>
        <taxon>Caenorhabditis</taxon>
    </lineage>
</organism>
<feature type="transmembrane region" description="Helical" evidence="2">
    <location>
        <begin position="348"/>
        <end position="367"/>
    </location>
</feature>
<comment type="caution">
    <text evidence="4">The sequence shown here is derived from an EMBL/GenBank/DDBJ whole genome shotgun (WGS) entry which is preliminary data.</text>
</comment>
<evidence type="ECO:0000313" key="4">
    <source>
        <dbReference type="EMBL" id="CAD6190803.1"/>
    </source>
</evidence>
<feature type="transmembrane region" description="Helical" evidence="2">
    <location>
        <begin position="379"/>
        <end position="402"/>
    </location>
</feature>
<evidence type="ECO:0000259" key="3">
    <source>
        <dbReference type="PROSITE" id="PS50850"/>
    </source>
</evidence>
<feature type="transmembrane region" description="Helical" evidence="2">
    <location>
        <begin position="323"/>
        <end position="342"/>
    </location>
</feature>
<comment type="subcellular location">
    <subcellularLocation>
        <location evidence="1">Membrane</location>
        <topology evidence="1">Multi-pass membrane protein</topology>
    </subcellularLocation>
</comment>
<dbReference type="Proteomes" id="UP000835052">
    <property type="component" value="Unassembled WGS sequence"/>
</dbReference>
<feature type="transmembrane region" description="Helical" evidence="2">
    <location>
        <begin position="126"/>
        <end position="148"/>
    </location>
</feature>
<dbReference type="PANTHER" id="PTHR45757:SF11">
    <property type="entry name" value="MAJOR FACILITATOR SUPERFAMILY (MFS) PROFILE DOMAIN-CONTAINING PROTEIN"/>
    <property type="match status" value="1"/>
</dbReference>
<dbReference type="PANTHER" id="PTHR45757">
    <property type="entry name" value="PROTEIN CBG23364-RELATED"/>
    <property type="match status" value="1"/>
</dbReference>
<keyword evidence="2" id="KW-0472">Membrane</keyword>
<feature type="transmembrane region" description="Helical" evidence="2">
    <location>
        <begin position="192"/>
        <end position="212"/>
    </location>
</feature>
<feature type="transmembrane region" description="Helical" evidence="2">
    <location>
        <begin position="21"/>
        <end position="46"/>
    </location>
</feature>
<dbReference type="EMBL" id="CAJGYM010000017">
    <property type="protein sequence ID" value="CAD6190803.1"/>
    <property type="molecule type" value="Genomic_DNA"/>
</dbReference>
<evidence type="ECO:0000256" key="2">
    <source>
        <dbReference type="SAM" id="Phobius"/>
    </source>
</evidence>
<dbReference type="PROSITE" id="PS50850">
    <property type="entry name" value="MFS"/>
    <property type="match status" value="1"/>
</dbReference>
<reference evidence="4" key="1">
    <citation type="submission" date="2020-10" db="EMBL/GenBank/DDBJ databases">
        <authorList>
            <person name="Kikuchi T."/>
        </authorList>
    </citation>
    <scope>NUCLEOTIDE SEQUENCE</scope>
    <source>
        <strain evidence="4">NKZ352</strain>
    </source>
</reference>
<keyword evidence="2" id="KW-0812">Transmembrane</keyword>
<dbReference type="OrthoDB" id="2985014at2759"/>
<feature type="transmembrane region" description="Helical" evidence="2">
    <location>
        <begin position="294"/>
        <end position="311"/>
    </location>
</feature>
<dbReference type="InterPro" id="IPR020846">
    <property type="entry name" value="MFS_dom"/>
</dbReference>
<feature type="transmembrane region" description="Helical" evidence="2">
    <location>
        <begin position="252"/>
        <end position="274"/>
    </location>
</feature>
<keyword evidence="5" id="KW-1185">Reference proteome</keyword>
<accession>A0A8S1H6D3</accession>
<dbReference type="InterPro" id="IPR036259">
    <property type="entry name" value="MFS_trans_sf"/>
</dbReference>
<evidence type="ECO:0000313" key="5">
    <source>
        <dbReference type="Proteomes" id="UP000835052"/>
    </source>
</evidence>
<feature type="domain" description="Major facilitator superfamily (MFS) profile" evidence="3">
    <location>
        <begin position="1"/>
        <end position="440"/>
    </location>
</feature>
<gene>
    <name evidence="4" type="ORF">CAUJ_LOCUS6722</name>
</gene>
<feature type="transmembrane region" description="Helical" evidence="2">
    <location>
        <begin position="160"/>
        <end position="180"/>
    </location>
</feature>
<feature type="transmembrane region" description="Helical" evidence="2">
    <location>
        <begin position="71"/>
        <end position="90"/>
    </location>
</feature>
<protein>
    <recommendedName>
        <fullName evidence="3">Major facilitator superfamily (MFS) profile domain-containing protein</fullName>
    </recommendedName>
</protein>